<feature type="region of interest" description="Disordered" evidence="1">
    <location>
        <begin position="1"/>
        <end position="24"/>
    </location>
</feature>
<evidence type="ECO:0000256" key="1">
    <source>
        <dbReference type="SAM" id="MobiDB-lite"/>
    </source>
</evidence>
<dbReference type="RefSeq" id="XP_046009273.1">
    <property type="nucleotide sequence ID" value="XM_046154752.1"/>
</dbReference>
<feature type="compositionally biased region" description="Basic and acidic residues" evidence="1">
    <location>
        <begin position="11"/>
        <end position="24"/>
    </location>
</feature>
<dbReference type="AlphaFoldDB" id="A0A9P8Y102"/>
<feature type="region of interest" description="Disordered" evidence="1">
    <location>
        <begin position="55"/>
        <end position="74"/>
    </location>
</feature>
<name>A0A9P8Y102_9PEZI</name>
<gene>
    <name evidence="2" type="ORF">B0I36DRAFT_329791</name>
</gene>
<sequence length="218" mass="23502">MVLHVPNRIVHGRDNSGRPGERPRERALCRMLSGPLEGKRRLSAGGAPRVGVSGCSQTCTSSGRGGDGKTRKNQPIVDKTLNLCMCVRDKSRKTWTPYAAHPAELACRAPLRELQTGNARIFRNSRSCLSSSLRRNPISVAIEDRDDIQTCSTPGRSEQAGRAAEGWRGVLSSSWGVWMSAISKMQAESNVTEALRIAGHGQPAPAAGQPCCLCRGRA</sequence>
<protein>
    <submittedName>
        <fullName evidence="2">Uncharacterized protein</fullName>
    </submittedName>
</protein>
<dbReference type="GeneID" id="70184298"/>
<proteinExistence type="predicted"/>
<dbReference type="EMBL" id="JAGTJQ010000008">
    <property type="protein sequence ID" value="KAH7026056.1"/>
    <property type="molecule type" value="Genomic_DNA"/>
</dbReference>
<comment type="caution">
    <text evidence="2">The sequence shown here is derived from an EMBL/GenBank/DDBJ whole genome shotgun (WGS) entry which is preliminary data.</text>
</comment>
<accession>A0A9P8Y102</accession>
<keyword evidence="3" id="KW-1185">Reference proteome</keyword>
<evidence type="ECO:0000313" key="2">
    <source>
        <dbReference type="EMBL" id="KAH7026056.1"/>
    </source>
</evidence>
<evidence type="ECO:0000313" key="3">
    <source>
        <dbReference type="Proteomes" id="UP000756346"/>
    </source>
</evidence>
<reference evidence="2" key="1">
    <citation type="journal article" date="2021" name="Nat. Commun.">
        <title>Genetic determinants of endophytism in the Arabidopsis root mycobiome.</title>
        <authorList>
            <person name="Mesny F."/>
            <person name="Miyauchi S."/>
            <person name="Thiergart T."/>
            <person name="Pickel B."/>
            <person name="Atanasova L."/>
            <person name="Karlsson M."/>
            <person name="Huettel B."/>
            <person name="Barry K.W."/>
            <person name="Haridas S."/>
            <person name="Chen C."/>
            <person name="Bauer D."/>
            <person name="Andreopoulos W."/>
            <person name="Pangilinan J."/>
            <person name="LaButti K."/>
            <person name="Riley R."/>
            <person name="Lipzen A."/>
            <person name="Clum A."/>
            <person name="Drula E."/>
            <person name="Henrissat B."/>
            <person name="Kohler A."/>
            <person name="Grigoriev I.V."/>
            <person name="Martin F.M."/>
            <person name="Hacquard S."/>
        </authorList>
    </citation>
    <scope>NUCLEOTIDE SEQUENCE</scope>
    <source>
        <strain evidence="2">MPI-CAGE-CH-0230</strain>
    </source>
</reference>
<dbReference type="Proteomes" id="UP000756346">
    <property type="component" value="Unassembled WGS sequence"/>
</dbReference>
<organism evidence="2 3">
    <name type="scientific">Microdochium trichocladiopsis</name>
    <dbReference type="NCBI Taxonomy" id="1682393"/>
    <lineage>
        <taxon>Eukaryota</taxon>
        <taxon>Fungi</taxon>
        <taxon>Dikarya</taxon>
        <taxon>Ascomycota</taxon>
        <taxon>Pezizomycotina</taxon>
        <taxon>Sordariomycetes</taxon>
        <taxon>Xylariomycetidae</taxon>
        <taxon>Xylariales</taxon>
        <taxon>Microdochiaceae</taxon>
        <taxon>Microdochium</taxon>
    </lineage>
</organism>